<evidence type="ECO:0000256" key="4">
    <source>
        <dbReference type="ARBA" id="ARBA00022833"/>
    </source>
</evidence>
<gene>
    <name evidence="5" type="primary">hypA</name>
    <name evidence="6" type="ORF">GCM10009799_34420</name>
</gene>
<dbReference type="EMBL" id="BAAAPC010000014">
    <property type="protein sequence ID" value="GAA2004319.1"/>
    <property type="molecule type" value="Genomic_DNA"/>
</dbReference>
<organism evidence="6 7">
    <name type="scientific">Nocardiopsis rhodophaea</name>
    <dbReference type="NCBI Taxonomy" id="280238"/>
    <lineage>
        <taxon>Bacteria</taxon>
        <taxon>Bacillati</taxon>
        <taxon>Actinomycetota</taxon>
        <taxon>Actinomycetes</taxon>
        <taxon>Streptosporangiales</taxon>
        <taxon>Nocardiopsidaceae</taxon>
        <taxon>Nocardiopsis</taxon>
    </lineage>
</organism>
<name>A0ABN2TBM5_9ACTN</name>
<dbReference type="HAMAP" id="MF_00213">
    <property type="entry name" value="HypA_HybF"/>
    <property type="match status" value="1"/>
</dbReference>
<dbReference type="PIRSF" id="PIRSF004761">
    <property type="entry name" value="Hydrgn_mat_HypA"/>
    <property type="match status" value="1"/>
</dbReference>
<evidence type="ECO:0000256" key="1">
    <source>
        <dbReference type="ARBA" id="ARBA00010748"/>
    </source>
</evidence>
<dbReference type="Pfam" id="PF01155">
    <property type="entry name" value="HypA"/>
    <property type="match status" value="1"/>
</dbReference>
<feature type="binding site" evidence="5">
    <location>
        <position position="2"/>
    </location>
    <ligand>
        <name>Ni(2+)</name>
        <dbReference type="ChEBI" id="CHEBI:49786"/>
    </ligand>
</feature>
<comment type="caution">
    <text evidence="6">The sequence shown here is derived from an EMBL/GenBank/DDBJ whole genome shotgun (WGS) entry which is preliminary data.</text>
</comment>
<feature type="binding site" evidence="5">
    <location>
        <position position="70"/>
    </location>
    <ligand>
        <name>Zn(2+)</name>
        <dbReference type="ChEBI" id="CHEBI:29105"/>
    </ligand>
</feature>
<feature type="binding site" evidence="5">
    <location>
        <position position="88"/>
    </location>
    <ligand>
        <name>Zn(2+)</name>
        <dbReference type="ChEBI" id="CHEBI:29105"/>
    </ligand>
</feature>
<evidence type="ECO:0000256" key="3">
    <source>
        <dbReference type="ARBA" id="ARBA00022723"/>
    </source>
</evidence>
<reference evidence="7" key="1">
    <citation type="journal article" date="2019" name="Int. J. Syst. Evol. Microbiol.">
        <title>The Global Catalogue of Microorganisms (GCM) 10K type strain sequencing project: providing services to taxonomists for standard genome sequencing and annotation.</title>
        <authorList>
            <consortium name="The Broad Institute Genomics Platform"/>
            <consortium name="The Broad Institute Genome Sequencing Center for Infectious Disease"/>
            <person name="Wu L."/>
            <person name="Ma J."/>
        </authorList>
    </citation>
    <scope>NUCLEOTIDE SEQUENCE [LARGE SCALE GENOMIC DNA]</scope>
    <source>
        <strain evidence="7">JCM 15313</strain>
    </source>
</reference>
<feature type="binding site" evidence="5">
    <location>
        <position position="86"/>
    </location>
    <ligand>
        <name>Zn(2+)</name>
        <dbReference type="ChEBI" id="CHEBI:29105"/>
    </ligand>
</feature>
<dbReference type="Gene3D" id="3.30.2320.80">
    <property type="match status" value="1"/>
</dbReference>
<accession>A0ABN2TBM5</accession>
<sequence>MHEMAITQSIVDAVCERLDGERVRALSIEIGAMSGVAPDAVRFCFDLAAEGTPLAGARLEISEPPGRARCRACATEFRMDDPIALCPCGSADVQVTGGRELRIRSMEVL</sequence>
<evidence type="ECO:0000256" key="5">
    <source>
        <dbReference type="HAMAP-Rule" id="MF_00213"/>
    </source>
</evidence>
<dbReference type="InterPro" id="IPR000688">
    <property type="entry name" value="HypA/HybF"/>
</dbReference>
<dbReference type="Proteomes" id="UP001501585">
    <property type="component" value="Unassembled WGS sequence"/>
</dbReference>
<dbReference type="PROSITE" id="PS01249">
    <property type="entry name" value="HYPA"/>
    <property type="match status" value="1"/>
</dbReference>
<protein>
    <recommendedName>
        <fullName evidence="5">Hydrogenase maturation factor HypA</fullName>
    </recommendedName>
</protein>
<dbReference type="PANTHER" id="PTHR34535">
    <property type="entry name" value="HYDROGENASE MATURATION FACTOR HYPA"/>
    <property type="match status" value="1"/>
</dbReference>
<proteinExistence type="inferred from homology"/>
<comment type="function">
    <text evidence="5">Involved in the maturation of [NiFe] hydrogenases. Required for nickel insertion into the metal center of the hydrogenase.</text>
</comment>
<dbReference type="PANTHER" id="PTHR34535:SF3">
    <property type="entry name" value="HYDROGENASE MATURATION FACTOR HYPA"/>
    <property type="match status" value="1"/>
</dbReference>
<keyword evidence="7" id="KW-1185">Reference proteome</keyword>
<evidence type="ECO:0000313" key="6">
    <source>
        <dbReference type="EMBL" id="GAA2004319.1"/>
    </source>
</evidence>
<feature type="binding site" evidence="5">
    <location>
        <position position="73"/>
    </location>
    <ligand>
        <name>Zn(2+)</name>
        <dbReference type="ChEBI" id="CHEBI:29105"/>
    </ligand>
</feature>
<keyword evidence="4 5" id="KW-0862">Zinc</keyword>
<comment type="similarity">
    <text evidence="1 5">Belongs to the HypA/HybF family.</text>
</comment>
<keyword evidence="2 5" id="KW-0533">Nickel</keyword>
<keyword evidence="3 5" id="KW-0479">Metal-binding</keyword>
<dbReference type="InterPro" id="IPR020538">
    <property type="entry name" value="Hydgase_Ni_incorp_HypA/HybF_CS"/>
</dbReference>
<evidence type="ECO:0000313" key="7">
    <source>
        <dbReference type="Proteomes" id="UP001501585"/>
    </source>
</evidence>
<evidence type="ECO:0000256" key="2">
    <source>
        <dbReference type="ARBA" id="ARBA00022596"/>
    </source>
</evidence>